<reference evidence="1 2" key="1">
    <citation type="journal article" date="1992" name="Lakartidningen">
        <title>[Penicillin V and not amoxicillin is the first choice preparation in acute otitis].</title>
        <authorList>
            <person name="Kamme C."/>
            <person name="Lundgren K."/>
            <person name="Prellner K."/>
        </authorList>
    </citation>
    <scope>NUCLEOTIDE SEQUENCE [LARGE SCALE GENOMIC DNA]</scope>
    <source>
        <strain evidence="1 2">PC5538III-lc</strain>
    </source>
</reference>
<dbReference type="Proteomes" id="UP000324707">
    <property type="component" value="Unassembled WGS sequence"/>
</dbReference>
<accession>A0A5C8DYA5</accession>
<evidence type="ECO:0000313" key="2">
    <source>
        <dbReference type="Proteomes" id="UP000324707"/>
    </source>
</evidence>
<evidence type="ECO:0000313" key="1">
    <source>
        <dbReference type="EMBL" id="TXJ30405.1"/>
    </source>
</evidence>
<organism evidence="1 2">
    <name type="scientific">Brachyspira aalborgi</name>
    <dbReference type="NCBI Taxonomy" id="29522"/>
    <lineage>
        <taxon>Bacteria</taxon>
        <taxon>Pseudomonadati</taxon>
        <taxon>Spirochaetota</taxon>
        <taxon>Spirochaetia</taxon>
        <taxon>Brachyspirales</taxon>
        <taxon>Brachyspiraceae</taxon>
        <taxon>Brachyspira</taxon>
    </lineage>
</organism>
<protein>
    <submittedName>
        <fullName evidence="1">Uncharacterized protein</fullName>
    </submittedName>
</protein>
<proteinExistence type="predicted"/>
<name>A0A5C8DYA5_9SPIR</name>
<dbReference type="EMBL" id="SAXX01000023">
    <property type="protein sequence ID" value="TXJ30405.1"/>
    <property type="molecule type" value="Genomic_DNA"/>
</dbReference>
<comment type="caution">
    <text evidence="1">The sequence shown here is derived from an EMBL/GenBank/DDBJ whole genome shotgun (WGS) entry which is preliminary data.</text>
</comment>
<dbReference type="AlphaFoldDB" id="A0A5C8DYA5"/>
<dbReference type="RefSeq" id="WP_147737268.1">
    <property type="nucleotide sequence ID" value="NZ_SAXX01000023.1"/>
</dbReference>
<gene>
    <name evidence="1" type="ORF">EPJ69_10075</name>
</gene>
<sequence>MKYPPQEYTGNIINDINEAKIYEYALDESIDLGINYFNEIKNYLKETQINLYNLKYHQAYKPYKPHTRSL</sequence>